<organism evidence="2 3">
    <name type="scientific">Candidatus Borreliella tachyglossi</name>
    <dbReference type="NCBI Taxonomy" id="1964448"/>
    <lineage>
        <taxon>Bacteria</taxon>
        <taxon>Pseudomonadati</taxon>
        <taxon>Spirochaetota</taxon>
        <taxon>Spirochaetia</taxon>
        <taxon>Spirochaetales</taxon>
        <taxon>Borreliaceae</taxon>
        <taxon>Borreliella</taxon>
    </lineage>
</organism>
<gene>
    <name evidence="2" type="ORF">CR532_04460</name>
</gene>
<feature type="domain" description="Metallo-beta-lactamase" evidence="1">
    <location>
        <begin position="34"/>
        <end position="224"/>
    </location>
</feature>
<dbReference type="SUPFAM" id="SSF56281">
    <property type="entry name" value="Metallo-hydrolase/oxidoreductase"/>
    <property type="match status" value="1"/>
</dbReference>
<dbReference type="Proteomes" id="UP000244655">
    <property type="component" value="Plasmid pl78"/>
</dbReference>
<dbReference type="InterPro" id="IPR036866">
    <property type="entry name" value="RibonucZ/Hydroxyglut_hydro"/>
</dbReference>
<name>A0A2S1LY74_9SPIR</name>
<dbReference type="EMBL" id="CP025786">
    <property type="protein sequence ID" value="AWG43253.1"/>
    <property type="molecule type" value="Genomic_DNA"/>
</dbReference>
<dbReference type="OrthoDB" id="9800940at2"/>
<dbReference type="InterPro" id="IPR001279">
    <property type="entry name" value="Metallo-B-lactamas"/>
</dbReference>
<accession>A0A2S1LY74</accession>
<dbReference type="AlphaFoldDB" id="A0A2S1LY74"/>
<evidence type="ECO:0000313" key="3">
    <source>
        <dbReference type="Proteomes" id="UP000244655"/>
    </source>
</evidence>
<dbReference type="Pfam" id="PF12706">
    <property type="entry name" value="Lactamase_B_2"/>
    <property type="match status" value="1"/>
</dbReference>
<dbReference type="CDD" id="cd16279">
    <property type="entry name" value="metallo-hydrolase-like_MBL-fold"/>
    <property type="match status" value="1"/>
</dbReference>
<proteinExistence type="predicted"/>
<dbReference type="PANTHER" id="PTHR42663:SF6">
    <property type="entry name" value="HYDROLASE C777.06C-RELATED"/>
    <property type="match status" value="1"/>
</dbReference>
<dbReference type="Gene3D" id="3.60.15.10">
    <property type="entry name" value="Ribonuclease Z/Hydroxyacylglutathione hydrolase-like"/>
    <property type="match status" value="1"/>
</dbReference>
<keyword evidence="3" id="KW-1185">Reference proteome</keyword>
<sequence>MLGIFLGTGSFNGVPQLNCSCRVCSSNLDRNKRLRSSFFLNVSGLNVVIDTGPDIRTQLLRENISKIDLVLYTHEHSDHFMGLDDLRPYTNTSPLNIYARESSLQQIKNAFPQNFSSELPLYAKTNLIPNLARDLEKIIFKDLEIIPIPLLHSQSINSIGYRINNLAYLTDVKSIPDTSYEYLKGLDTLVIDASSIEPNPVHLNFDEATCEVEKIKPKVTYFTHLSHDIIYEEFDHLAKDNIYLAYDGLKINI</sequence>
<evidence type="ECO:0000259" key="1">
    <source>
        <dbReference type="SMART" id="SM00849"/>
    </source>
</evidence>
<dbReference type="SMART" id="SM00849">
    <property type="entry name" value="Lactamase_B"/>
    <property type="match status" value="1"/>
</dbReference>
<geneLocation type="plasmid" evidence="2 3">
    <name>pl78</name>
</geneLocation>
<protein>
    <submittedName>
        <fullName evidence="2">PhnP protein</fullName>
    </submittedName>
</protein>
<evidence type="ECO:0000313" key="2">
    <source>
        <dbReference type="EMBL" id="AWG43253.1"/>
    </source>
</evidence>
<dbReference type="PANTHER" id="PTHR42663">
    <property type="entry name" value="HYDROLASE C777.06C-RELATED-RELATED"/>
    <property type="match status" value="1"/>
</dbReference>
<dbReference type="RefSeq" id="WP_108729649.1">
    <property type="nucleotide sequence ID" value="NZ_CP025786.1"/>
</dbReference>
<reference evidence="2 3" key="1">
    <citation type="submission" date="2018-01" db="EMBL/GenBank/DDBJ databases">
        <title>Genome sequence of Borrelia tachyglossi.</title>
        <authorList>
            <person name="Gofton A.W."/>
        </authorList>
    </citation>
    <scope>NUCLEOTIDE SEQUENCE [LARGE SCALE GENOMIC DNA]</scope>
    <source>
        <strain evidence="2 3">Bc-F10-1268</strain>
        <plasmid evidence="2 3">pl78</plasmid>
    </source>
</reference>
<keyword evidence="2" id="KW-0614">Plasmid</keyword>